<organism evidence="1">
    <name type="scientific">Anguilla anguilla</name>
    <name type="common">European freshwater eel</name>
    <name type="synonym">Muraena anguilla</name>
    <dbReference type="NCBI Taxonomy" id="7936"/>
    <lineage>
        <taxon>Eukaryota</taxon>
        <taxon>Metazoa</taxon>
        <taxon>Chordata</taxon>
        <taxon>Craniata</taxon>
        <taxon>Vertebrata</taxon>
        <taxon>Euteleostomi</taxon>
        <taxon>Actinopterygii</taxon>
        <taxon>Neopterygii</taxon>
        <taxon>Teleostei</taxon>
        <taxon>Anguilliformes</taxon>
        <taxon>Anguillidae</taxon>
        <taxon>Anguilla</taxon>
    </lineage>
</organism>
<protein>
    <submittedName>
        <fullName evidence="1">Uncharacterized protein</fullName>
    </submittedName>
</protein>
<reference evidence="1" key="1">
    <citation type="submission" date="2014-11" db="EMBL/GenBank/DDBJ databases">
        <authorList>
            <person name="Amaro Gonzalez C."/>
        </authorList>
    </citation>
    <scope>NUCLEOTIDE SEQUENCE</scope>
</reference>
<proteinExistence type="predicted"/>
<dbReference type="EMBL" id="GBXM01003129">
    <property type="protein sequence ID" value="JAI05449.1"/>
    <property type="molecule type" value="Transcribed_RNA"/>
</dbReference>
<evidence type="ECO:0000313" key="1">
    <source>
        <dbReference type="EMBL" id="JAI05449.1"/>
    </source>
</evidence>
<sequence length="16" mass="1795">MMVLNAELKSMNSILT</sequence>
<name>A0A0E9XUT5_ANGAN</name>
<accession>A0A0E9XUT5</accession>
<dbReference type="AlphaFoldDB" id="A0A0E9XUT5"/>
<reference evidence="1" key="2">
    <citation type="journal article" date="2015" name="Fish Shellfish Immunol.">
        <title>Early steps in the European eel (Anguilla anguilla)-Vibrio vulnificus interaction in the gills: Role of the RtxA13 toxin.</title>
        <authorList>
            <person name="Callol A."/>
            <person name="Pajuelo D."/>
            <person name="Ebbesson L."/>
            <person name="Teles M."/>
            <person name="MacKenzie S."/>
            <person name="Amaro C."/>
        </authorList>
    </citation>
    <scope>NUCLEOTIDE SEQUENCE</scope>
</reference>